<dbReference type="OrthoDB" id="6376548at2759"/>
<gene>
    <name evidence="1" type="ORF">E2C01_055209</name>
</gene>
<comment type="caution">
    <text evidence="1">The sequence shown here is derived from an EMBL/GenBank/DDBJ whole genome shotgun (WGS) entry which is preliminary data.</text>
</comment>
<proteinExistence type="predicted"/>
<evidence type="ECO:0000313" key="2">
    <source>
        <dbReference type="Proteomes" id="UP000324222"/>
    </source>
</evidence>
<sequence length="494" mass="54763">MRIPGHDCPLTTPLCSRLFASMMFGLPARPLPPRDEWMKSRTRRPRTVRPLLPRLPELFRLRAASLCLGLLCCSSQAASVSRPAVSSPSSGLPPLAPRDTYVKLLFNGDPSTDTKLQWLSAVTKAFHLQQNLAEIKMAADTSRFVYISRQRSDIIDRVKGGEFLGVSLTPQDSPKRPKKYPSYILTRYPVNVDPSLASCYPGVHSARRFIQDGAPIARIVVWNLPDPPPAVICFDFLPCLLPCEVHVSGAGVLGTFLGTVPPCRSVPGVQQPMTPGLAPPGVMSRVQLPLLAPRHRRLRIRLSGNVRAACISELTCGTAVLAVKPRLPPRLHHHPLLSLLFPSVPPLLQTWTSASLWLPSWLVVQLWRTDSPLWKVGLTPWLRSTPLLGLNFLRLLSPSRVSLLPSPSSPRKWTPLLHASRDFVSSSLPLAYLLLRLPPSLLRQASRDTLVALQEYTVTSSWQRFTDSINQQTSVASMWHLIRRVKKTPATAPP</sequence>
<organism evidence="1 2">
    <name type="scientific">Portunus trituberculatus</name>
    <name type="common">Swimming crab</name>
    <name type="synonym">Neptunus trituberculatus</name>
    <dbReference type="NCBI Taxonomy" id="210409"/>
    <lineage>
        <taxon>Eukaryota</taxon>
        <taxon>Metazoa</taxon>
        <taxon>Ecdysozoa</taxon>
        <taxon>Arthropoda</taxon>
        <taxon>Crustacea</taxon>
        <taxon>Multicrustacea</taxon>
        <taxon>Malacostraca</taxon>
        <taxon>Eumalacostraca</taxon>
        <taxon>Eucarida</taxon>
        <taxon>Decapoda</taxon>
        <taxon>Pleocyemata</taxon>
        <taxon>Brachyura</taxon>
        <taxon>Eubrachyura</taxon>
        <taxon>Portunoidea</taxon>
        <taxon>Portunidae</taxon>
        <taxon>Portuninae</taxon>
        <taxon>Portunus</taxon>
    </lineage>
</organism>
<protein>
    <submittedName>
        <fullName evidence="1">Uncharacterized protein</fullName>
    </submittedName>
</protein>
<evidence type="ECO:0000313" key="1">
    <source>
        <dbReference type="EMBL" id="MPC61145.1"/>
    </source>
</evidence>
<name>A0A5B7GUN5_PORTR</name>
<reference evidence="1 2" key="1">
    <citation type="submission" date="2019-05" db="EMBL/GenBank/DDBJ databases">
        <title>Another draft genome of Portunus trituberculatus and its Hox gene families provides insights of decapod evolution.</title>
        <authorList>
            <person name="Jeong J.-H."/>
            <person name="Song I."/>
            <person name="Kim S."/>
            <person name="Choi T."/>
            <person name="Kim D."/>
            <person name="Ryu S."/>
            <person name="Kim W."/>
        </authorList>
    </citation>
    <scope>NUCLEOTIDE SEQUENCE [LARGE SCALE GENOMIC DNA]</scope>
    <source>
        <tissue evidence="1">Muscle</tissue>
    </source>
</reference>
<dbReference type="AlphaFoldDB" id="A0A5B7GUN5"/>
<accession>A0A5B7GUN5</accession>
<dbReference type="Proteomes" id="UP000324222">
    <property type="component" value="Unassembled WGS sequence"/>
</dbReference>
<dbReference type="EMBL" id="VSRR010018251">
    <property type="protein sequence ID" value="MPC61145.1"/>
    <property type="molecule type" value="Genomic_DNA"/>
</dbReference>
<keyword evidence="2" id="KW-1185">Reference proteome</keyword>